<keyword evidence="7" id="KW-0865">Zymogen</keyword>
<keyword evidence="5" id="KW-0788">Thiol protease</keyword>
<organism evidence="8 9">
    <name type="scientific">Enterococcus faecalis</name>
    <name type="common">Streptococcus faecalis</name>
    <dbReference type="NCBI Taxonomy" id="1351"/>
    <lineage>
        <taxon>Bacteria</taxon>
        <taxon>Bacillati</taxon>
        <taxon>Bacillota</taxon>
        <taxon>Bacilli</taxon>
        <taxon>Lactobacillales</taxon>
        <taxon>Enterococcaceae</taxon>
        <taxon>Enterococcus</taxon>
    </lineage>
</organism>
<comment type="subcellular location">
    <subcellularLocation>
        <location evidence="1">Secreted</location>
    </subcellularLocation>
</comment>
<evidence type="ECO:0000256" key="4">
    <source>
        <dbReference type="ARBA" id="ARBA00022801"/>
    </source>
</evidence>
<dbReference type="GO" id="GO:0005576">
    <property type="term" value="C:extracellular region"/>
    <property type="evidence" value="ECO:0007669"/>
    <property type="project" value="UniProtKB-SubCell"/>
</dbReference>
<dbReference type="SUPFAM" id="SSF54001">
    <property type="entry name" value="Cysteine proteinases"/>
    <property type="match status" value="1"/>
</dbReference>
<comment type="similarity">
    <text evidence="2">Belongs to the peptidase C47 family.</text>
</comment>
<dbReference type="SUPFAM" id="SSF82057">
    <property type="entry name" value="Prokaryotic SH3-related domain"/>
    <property type="match status" value="1"/>
</dbReference>
<dbReference type="Proteomes" id="UP000305511">
    <property type="component" value="Unassembled WGS sequence"/>
</dbReference>
<reference evidence="8 9" key="1">
    <citation type="submission" date="2019-02" db="EMBL/GenBank/DDBJ databases">
        <title>Bacteria dissemination in different level of health care in South Africa: the effectiveness of infections prevention and control.</title>
        <authorList>
            <person name="Shobo C."/>
            <person name="Amoako D.G."/>
            <person name="Allam M."/>
            <person name="Ismail A."/>
            <person name="Bester L.A."/>
            <person name="Essack S.Y."/>
        </authorList>
    </citation>
    <scope>NUCLEOTIDE SEQUENCE [LARGE SCALE GENOMIC DNA]</scope>
    <source>
        <strain evidence="8 9">2SIL2</strain>
    </source>
</reference>
<dbReference type="EMBL" id="SIYF01000317">
    <property type="protein sequence ID" value="TKK78874.1"/>
    <property type="molecule type" value="Genomic_DNA"/>
</dbReference>
<name>A0A4U3LUH5_ENTFL</name>
<keyword evidence="5" id="KW-0645">Protease</keyword>
<protein>
    <submittedName>
        <fullName evidence="8">Peptidase C47</fullName>
    </submittedName>
</protein>
<evidence type="ECO:0000313" key="9">
    <source>
        <dbReference type="Proteomes" id="UP000305511"/>
    </source>
</evidence>
<dbReference type="InterPro" id="IPR008750">
    <property type="entry name" value="Peptidase_C47"/>
</dbReference>
<keyword evidence="6" id="KW-0843">Virulence</keyword>
<comment type="caution">
    <text evidence="8">The sequence shown here is derived from an EMBL/GenBank/DDBJ whole genome shotgun (WGS) entry which is preliminary data.</text>
</comment>
<dbReference type="Pfam" id="PF05543">
    <property type="entry name" value="Peptidase_C47"/>
    <property type="match status" value="1"/>
</dbReference>
<dbReference type="Gene3D" id="3.90.70.10">
    <property type="entry name" value="Cysteine proteinases"/>
    <property type="match status" value="1"/>
</dbReference>
<dbReference type="InterPro" id="IPR038765">
    <property type="entry name" value="Papain-like_cys_pep_sf"/>
</dbReference>
<sequence>MILFVLSMLVGIPAFAAESNTSSLYIQTEAVNQELTAQAQKNWKFYFENLSIMENTDSLNVDEFYLGQPFLLTNEVIYEDAFFPIINKQTGTIANLLEISMINSKPSITISSQFVEQLNNLTTTSEGSCFSLKVDNDTQQLVIEKQAYNDQSVNIMQTAKESTRQKRSVPDDIVPEYTRKVIPNWMITETQTYAPWCTRYALTAMMNTVEGNEISNAKDLLKKEYPNATEEQLLNTDYVTGGTMSEVIKVMQREYGYTLDMAIKPLDRNGVKEQIDKNAPIYVSLKPTYEGSDYKGHAIVLMGYIVPSNPSAESYYYFWNPWWNKVMLTNQQDISHWNLNSYVYNWAFSGINLRKEPLKVSENPVTVTEVSKTMMVNNQSGTIKTLPTGRIGSEYINSSGKFAGWVVTATQETGTNLYCNELKGWVEKSALTEVISMSIPTKIVNSGFSIDYIPWQSGIQHIGYTKDHINQSVTIIARNGSYYFVPDLGWIDKKAFSVSTQSQVDAIKNSNTVTNTKWTIKNTENHLTVLNNGKSIDTLPWGKKGFNNLSNVNNHASQYIHITQDAGSYVYSPDLRGWVDKKGLNFK</sequence>
<evidence type="ECO:0000313" key="8">
    <source>
        <dbReference type="EMBL" id="TKK78874.1"/>
    </source>
</evidence>
<evidence type="ECO:0000256" key="5">
    <source>
        <dbReference type="ARBA" id="ARBA00022807"/>
    </source>
</evidence>
<evidence type="ECO:0000256" key="3">
    <source>
        <dbReference type="ARBA" id="ARBA00022525"/>
    </source>
</evidence>
<dbReference type="GO" id="GO:0006508">
    <property type="term" value="P:proteolysis"/>
    <property type="evidence" value="ECO:0007669"/>
    <property type="project" value="InterPro"/>
</dbReference>
<evidence type="ECO:0000256" key="6">
    <source>
        <dbReference type="ARBA" id="ARBA00023026"/>
    </source>
</evidence>
<accession>A0A4U3LUH5</accession>
<evidence type="ECO:0000256" key="7">
    <source>
        <dbReference type="ARBA" id="ARBA00023145"/>
    </source>
</evidence>
<keyword evidence="3" id="KW-0964">Secreted</keyword>
<dbReference type="GO" id="GO:0008234">
    <property type="term" value="F:cysteine-type peptidase activity"/>
    <property type="evidence" value="ECO:0007669"/>
    <property type="project" value="UniProtKB-KW"/>
</dbReference>
<proteinExistence type="inferred from homology"/>
<keyword evidence="4" id="KW-0378">Hydrolase</keyword>
<dbReference type="InterPro" id="IPR037155">
    <property type="entry name" value="Staphopain_pro_sf"/>
</dbReference>
<evidence type="ECO:0000256" key="2">
    <source>
        <dbReference type="ARBA" id="ARBA00010245"/>
    </source>
</evidence>
<dbReference type="AlphaFoldDB" id="A0A4U3LUH5"/>
<dbReference type="Gene3D" id="3.10.500.10">
    <property type="entry name" value="Staphopain proregion domain"/>
    <property type="match status" value="1"/>
</dbReference>
<evidence type="ECO:0000256" key="1">
    <source>
        <dbReference type="ARBA" id="ARBA00004613"/>
    </source>
</evidence>
<gene>
    <name evidence="8" type="ORF">EY666_12410</name>
</gene>